<protein>
    <recommendedName>
        <fullName evidence="9">NAD(P)/FAD-dependent oxidoreductase</fullName>
    </recommendedName>
</protein>
<evidence type="ECO:0000259" key="5">
    <source>
        <dbReference type="Pfam" id="PF07992"/>
    </source>
</evidence>
<keyword evidence="3" id="KW-0285">Flavoprotein</keyword>
<organism evidence="7 8">
    <name type="scientific">Neoroseomonas lacus</name>
    <dbReference type="NCBI Taxonomy" id="287609"/>
    <lineage>
        <taxon>Bacteria</taxon>
        <taxon>Pseudomonadati</taxon>
        <taxon>Pseudomonadota</taxon>
        <taxon>Alphaproteobacteria</taxon>
        <taxon>Acetobacterales</taxon>
        <taxon>Acetobacteraceae</taxon>
        <taxon>Neoroseomonas</taxon>
    </lineage>
</organism>
<reference evidence="7" key="2">
    <citation type="submission" date="2020-09" db="EMBL/GenBank/DDBJ databases">
        <authorList>
            <person name="Sun Q."/>
            <person name="Zhou Y."/>
        </authorList>
    </citation>
    <scope>NUCLEOTIDE SEQUENCE</scope>
    <source>
        <strain evidence="7">CGMCC 1.3617</strain>
    </source>
</reference>
<dbReference type="InterPro" id="IPR041575">
    <property type="entry name" value="Rubredoxin_C"/>
</dbReference>
<gene>
    <name evidence="7" type="ORF">GCM10011320_32610</name>
</gene>
<dbReference type="Gene3D" id="3.50.50.60">
    <property type="entry name" value="FAD/NAD(P)-binding domain"/>
    <property type="match status" value="2"/>
</dbReference>
<keyword evidence="4" id="KW-0274">FAD</keyword>
<dbReference type="InterPro" id="IPR050260">
    <property type="entry name" value="FAD-bd_OxRdtase"/>
</dbReference>
<dbReference type="Pfam" id="PF18267">
    <property type="entry name" value="Rubredoxin_C"/>
    <property type="match status" value="1"/>
</dbReference>
<dbReference type="InterPro" id="IPR016156">
    <property type="entry name" value="FAD/NAD-linked_Rdtase_dimer_sf"/>
</dbReference>
<evidence type="ECO:0000256" key="1">
    <source>
        <dbReference type="ARBA" id="ARBA00001974"/>
    </source>
</evidence>
<dbReference type="AlphaFoldDB" id="A0A917KRC5"/>
<dbReference type="PANTHER" id="PTHR43429:SF3">
    <property type="entry name" value="NITRITE REDUCTASE [NAD(P)H]"/>
    <property type="match status" value="1"/>
</dbReference>
<evidence type="ECO:0000313" key="7">
    <source>
        <dbReference type="EMBL" id="GGJ22865.1"/>
    </source>
</evidence>
<dbReference type="Proteomes" id="UP000661507">
    <property type="component" value="Unassembled WGS sequence"/>
</dbReference>
<evidence type="ECO:0008006" key="9">
    <source>
        <dbReference type="Google" id="ProtNLM"/>
    </source>
</evidence>
<dbReference type="Gene3D" id="3.30.390.30">
    <property type="match status" value="1"/>
</dbReference>
<dbReference type="InterPro" id="IPR036188">
    <property type="entry name" value="FAD/NAD-bd_sf"/>
</dbReference>
<reference evidence="7" key="1">
    <citation type="journal article" date="2014" name="Int. J. Syst. Evol. Microbiol.">
        <title>Complete genome sequence of Corynebacterium casei LMG S-19264T (=DSM 44701T), isolated from a smear-ripened cheese.</title>
        <authorList>
            <consortium name="US DOE Joint Genome Institute (JGI-PGF)"/>
            <person name="Walter F."/>
            <person name="Albersmeier A."/>
            <person name="Kalinowski J."/>
            <person name="Ruckert C."/>
        </authorList>
    </citation>
    <scope>NUCLEOTIDE SEQUENCE</scope>
    <source>
        <strain evidence="7">CGMCC 1.3617</strain>
    </source>
</reference>
<evidence type="ECO:0000313" key="8">
    <source>
        <dbReference type="Proteomes" id="UP000661507"/>
    </source>
</evidence>
<keyword evidence="8" id="KW-1185">Reference proteome</keyword>
<proteinExistence type="inferred from homology"/>
<comment type="cofactor">
    <cofactor evidence="1">
        <name>FAD</name>
        <dbReference type="ChEBI" id="CHEBI:57692"/>
    </cofactor>
</comment>
<evidence type="ECO:0000259" key="6">
    <source>
        <dbReference type="Pfam" id="PF18267"/>
    </source>
</evidence>
<evidence type="ECO:0000256" key="4">
    <source>
        <dbReference type="ARBA" id="ARBA00022827"/>
    </source>
</evidence>
<feature type="domain" description="FAD/NAD(P)-binding" evidence="5">
    <location>
        <begin position="1"/>
        <end position="278"/>
    </location>
</feature>
<name>A0A917KRC5_9PROT</name>
<feature type="domain" description="NADH-rubredoxin oxidoreductase C-terminal" evidence="6">
    <location>
        <begin position="312"/>
        <end position="376"/>
    </location>
</feature>
<dbReference type="PRINTS" id="PR00368">
    <property type="entry name" value="FADPNR"/>
</dbReference>
<dbReference type="Pfam" id="PF07992">
    <property type="entry name" value="Pyr_redox_2"/>
    <property type="match status" value="1"/>
</dbReference>
<accession>A0A917KRC5</accession>
<comment type="similarity">
    <text evidence="2">Belongs to the FAD-dependent oxidoreductase family.</text>
</comment>
<dbReference type="RefSeq" id="WP_188968450.1">
    <property type="nucleotide sequence ID" value="NZ_BMKW01000008.1"/>
</dbReference>
<dbReference type="GO" id="GO:0016491">
    <property type="term" value="F:oxidoreductase activity"/>
    <property type="evidence" value="ECO:0007669"/>
    <property type="project" value="InterPro"/>
</dbReference>
<evidence type="ECO:0000256" key="2">
    <source>
        <dbReference type="ARBA" id="ARBA00006442"/>
    </source>
</evidence>
<comment type="caution">
    <text evidence="7">The sequence shown here is derived from an EMBL/GenBank/DDBJ whole genome shotgun (WGS) entry which is preliminary data.</text>
</comment>
<dbReference type="PANTHER" id="PTHR43429">
    <property type="entry name" value="PYRIDINE NUCLEOTIDE-DISULFIDE OXIDOREDUCTASE DOMAIN-CONTAINING"/>
    <property type="match status" value="1"/>
</dbReference>
<dbReference type="SUPFAM" id="SSF51905">
    <property type="entry name" value="FAD/NAD(P)-binding domain"/>
    <property type="match status" value="2"/>
</dbReference>
<sequence>MRVLVIGAGPAGARCAERVAEAGLMVTLCGTEPALPYDRIALGRVLSGEAEVPALISHDIARLRALGIAYRPSTRIATLDAATGHAVTARGDTIDFDRAVFATGSEAVRLPLPGAGLPGVFVYRSMADVIAMRRAVSDGMRVAVIGGGLLGLEAAAALSQRGARVTVVHAVGWPMERQLDPMAGALLARQLGATRRLAFAMPARSEAIEGDTHVRALRLADGARIPCEMVVMAVGVRPAIALARDAGLAVARGIVVDDAMRTSVPGVLAIGECAEHRGVVCGLVAPALAMAETAAATLRGEAAIYAPRADPTALKVSGIDVWSAGEIEPADAEAITLSDAAIGRYRRLWLRGGRLIGAVLYGDTADAPFYLNLMAEGRDVTSMRALLPFGPAFQDAA</sequence>
<dbReference type="EMBL" id="BMKW01000008">
    <property type="protein sequence ID" value="GGJ22865.1"/>
    <property type="molecule type" value="Genomic_DNA"/>
</dbReference>
<dbReference type="InterPro" id="IPR023753">
    <property type="entry name" value="FAD/NAD-binding_dom"/>
</dbReference>
<dbReference type="PRINTS" id="PR00411">
    <property type="entry name" value="PNDRDTASEI"/>
</dbReference>
<evidence type="ECO:0000256" key="3">
    <source>
        <dbReference type="ARBA" id="ARBA00022630"/>
    </source>
</evidence>